<dbReference type="EMBL" id="AP024525">
    <property type="protein sequence ID" value="BCT74184.1"/>
    <property type="molecule type" value="Genomic_DNA"/>
</dbReference>
<proteinExistence type="predicted"/>
<accession>A0ABM7PPP4</accession>
<reference evidence="2 3" key="1">
    <citation type="journal article" date="2021" name="J. Biosci. Bioeng.">
        <title>Identification and characterization of a chc gene cluster responsible for the aromatization pathway of cyclohexanecarboxylate degradation in Sinomonas cyclohexanicum ATCC 51369.</title>
        <authorList>
            <person name="Yamamoto T."/>
            <person name="Hasegawa Y."/>
            <person name="Lau P.C.K."/>
            <person name="Iwaki H."/>
        </authorList>
    </citation>
    <scope>NUCLEOTIDE SEQUENCE [LARGE SCALE GENOMIC DNA]</scope>
    <source>
        <strain evidence="2 3">ATCC 51369</strain>
    </source>
</reference>
<dbReference type="Proteomes" id="UP001319861">
    <property type="component" value="Chromosome"/>
</dbReference>
<keyword evidence="3" id="KW-1185">Reference proteome</keyword>
<gene>
    <name evidence="2" type="ORF">SCMU_00260</name>
</gene>
<feature type="region of interest" description="Disordered" evidence="1">
    <location>
        <begin position="52"/>
        <end position="81"/>
    </location>
</feature>
<sequence>MPLPGTVHGLFLVAVEEERPQRRGYELRNEAGWGCYSSGGSFNWASLFTASGVGRPRSPSEGNPQSRGPDRTAQVEGGFSA</sequence>
<evidence type="ECO:0000313" key="3">
    <source>
        <dbReference type="Proteomes" id="UP001319861"/>
    </source>
</evidence>
<organism evidence="2 3">
    <name type="scientific">Sinomonas cyclohexanicum</name>
    <name type="common">Corynebacterium cyclohexanicum</name>
    <dbReference type="NCBI Taxonomy" id="322009"/>
    <lineage>
        <taxon>Bacteria</taxon>
        <taxon>Bacillati</taxon>
        <taxon>Actinomycetota</taxon>
        <taxon>Actinomycetes</taxon>
        <taxon>Micrococcales</taxon>
        <taxon>Micrococcaceae</taxon>
        <taxon>Sinomonas</taxon>
    </lineage>
</organism>
<evidence type="ECO:0000313" key="2">
    <source>
        <dbReference type="EMBL" id="BCT74184.1"/>
    </source>
</evidence>
<name>A0ABM7PPP4_SINCY</name>
<evidence type="ECO:0000256" key="1">
    <source>
        <dbReference type="SAM" id="MobiDB-lite"/>
    </source>
</evidence>
<protein>
    <submittedName>
        <fullName evidence="2">Uncharacterized protein</fullName>
    </submittedName>
</protein>